<dbReference type="PANTHER" id="PTHR21396">
    <property type="entry name" value="39S RIBOSOMAL PROTEIN L43"/>
    <property type="match status" value="1"/>
</dbReference>
<keyword evidence="9" id="KW-1185">Reference proteome</keyword>
<dbReference type="GO" id="GO:0005762">
    <property type="term" value="C:mitochondrial large ribosomal subunit"/>
    <property type="evidence" value="ECO:0007669"/>
    <property type="project" value="TreeGrafter"/>
</dbReference>
<organism evidence="8 9">
    <name type="scientific">Seminavis robusta</name>
    <dbReference type="NCBI Taxonomy" id="568900"/>
    <lineage>
        <taxon>Eukaryota</taxon>
        <taxon>Sar</taxon>
        <taxon>Stramenopiles</taxon>
        <taxon>Ochrophyta</taxon>
        <taxon>Bacillariophyta</taxon>
        <taxon>Bacillariophyceae</taxon>
        <taxon>Bacillariophycidae</taxon>
        <taxon>Naviculales</taxon>
        <taxon>Naviculaceae</taxon>
        <taxon>Seminavis</taxon>
    </lineage>
</organism>
<dbReference type="InterPro" id="IPR039927">
    <property type="entry name" value="Ribosomal_mL43"/>
</dbReference>
<sequence>MATRGVFQLQKLRMFYCEHGGSSRAVRDYLGEGGLVEWARNHPTVEIILKPRNGKHPYVLGEYKTQAATHQICIKNSTPQDIQQVLDKLHNRSGRKIKKMVNPVVTPTPSIQGVWTPMLDLQNTTFPVRFVD</sequence>
<keyword evidence="4" id="KW-0496">Mitochondrion</keyword>
<dbReference type="Gene3D" id="3.40.30.10">
    <property type="entry name" value="Glutaredoxin"/>
    <property type="match status" value="1"/>
</dbReference>
<reference evidence="8" key="1">
    <citation type="submission" date="2020-06" db="EMBL/GenBank/DDBJ databases">
        <authorList>
            <consortium name="Plant Systems Biology data submission"/>
        </authorList>
    </citation>
    <scope>NUCLEOTIDE SEQUENCE</scope>
    <source>
        <strain evidence="8">D6</strain>
    </source>
</reference>
<proteinExistence type="inferred from homology"/>
<evidence type="ECO:0000256" key="4">
    <source>
        <dbReference type="ARBA" id="ARBA00023128"/>
    </source>
</evidence>
<evidence type="ECO:0000313" key="8">
    <source>
        <dbReference type="EMBL" id="CAB9523203.1"/>
    </source>
</evidence>
<accession>A0A9N8EM43</accession>
<protein>
    <recommendedName>
        <fullName evidence="6">Large ribosomal subunit protein mL43</fullName>
    </recommendedName>
</protein>
<dbReference type="InterPro" id="IPR007741">
    <property type="entry name" value="Ribosomal_mL43/mS25/NADH_DH"/>
</dbReference>
<gene>
    <name evidence="8" type="ORF">SEMRO_1389_G268530.1</name>
</gene>
<evidence type="ECO:0000256" key="3">
    <source>
        <dbReference type="ARBA" id="ARBA00022980"/>
    </source>
</evidence>
<dbReference type="GO" id="GO:0032543">
    <property type="term" value="P:mitochondrial translation"/>
    <property type="evidence" value="ECO:0007669"/>
    <property type="project" value="InterPro"/>
</dbReference>
<dbReference type="Proteomes" id="UP001153069">
    <property type="component" value="Unassembled WGS sequence"/>
</dbReference>
<comment type="subcellular location">
    <subcellularLocation>
        <location evidence="1">Mitochondrion</location>
    </subcellularLocation>
</comment>
<keyword evidence="3 8" id="KW-0689">Ribosomal protein</keyword>
<dbReference type="PANTHER" id="PTHR21396:SF2">
    <property type="entry name" value="LARGE RIBOSOMAL SUBUNIT PROTEIN ML43"/>
    <property type="match status" value="1"/>
</dbReference>
<comment type="similarity">
    <text evidence="2">Belongs to the mitochondrion-specific ribosomal protein mL43 family.</text>
</comment>
<evidence type="ECO:0000256" key="6">
    <source>
        <dbReference type="ARBA" id="ARBA00035188"/>
    </source>
</evidence>
<evidence type="ECO:0000259" key="7">
    <source>
        <dbReference type="SMART" id="SM00916"/>
    </source>
</evidence>
<evidence type="ECO:0000256" key="5">
    <source>
        <dbReference type="ARBA" id="ARBA00023274"/>
    </source>
</evidence>
<evidence type="ECO:0000256" key="2">
    <source>
        <dbReference type="ARBA" id="ARBA00006073"/>
    </source>
</evidence>
<dbReference type="OrthoDB" id="88at2759"/>
<evidence type="ECO:0000256" key="1">
    <source>
        <dbReference type="ARBA" id="ARBA00004173"/>
    </source>
</evidence>
<evidence type="ECO:0000313" key="9">
    <source>
        <dbReference type="Proteomes" id="UP001153069"/>
    </source>
</evidence>
<dbReference type="Pfam" id="PF05047">
    <property type="entry name" value="L51_S25_CI-B8"/>
    <property type="match status" value="1"/>
</dbReference>
<name>A0A9N8EM43_9STRA</name>
<dbReference type="SUPFAM" id="SSF52833">
    <property type="entry name" value="Thioredoxin-like"/>
    <property type="match status" value="1"/>
</dbReference>
<dbReference type="AlphaFoldDB" id="A0A9N8EM43"/>
<feature type="domain" description="Ribosomal protein/NADH dehydrogenase" evidence="7">
    <location>
        <begin position="18"/>
        <end position="93"/>
    </location>
</feature>
<dbReference type="GO" id="GO:0003735">
    <property type="term" value="F:structural constituent of ribosome"/>
    <property type="evidence" value="ECO:0007669"/>
    <property type="project" value="InterPro"/>
</dbReference>
<keyword evidence="5" id="KW-0687">Ribonucleoprotein</keyword>
<dbReference type="InterPro" id="IPR036249">
    <property type="entry name" value="Thioredoxin-like_sf"/>
</dbReference>
<dbReference type="SMART" id="SM00916">
    <property type="entry name" value="L51_S25_CI-B8"/>
    <property type="match status" value="1"/>
</dbReference>
<dbReference type="EMBL" id="CAICTM010001387">
    <property type="protein sequence ID" value="CAB9523203.1"/>
    <property type="molecule type" value="Genomic_DNA"/>
</dbReference>
<comment type="caution">
    <text evidence="8">The sequence shown here is derived from an EMBL/GenBank/DDBJ whole genome shotgun (WGS) entry which is preliminary data.</text>
</comment>